<protein>
    <submittedName>
        <fullName evidence="3">CmaB</fullName>
    </submittedName>
</protein>
<dbReference type="SUPFAM" id="SSF51197">
    <property type="entry name" value="Clavaminate synthase-like"/>
    <property type="match status" value="1"/>
</dbReference>
<dbReference type="EnsemblBacteria" id="ABA51993">
    <property type="protein sequence ID" value="ABA51993"/>
    <property type="gene ID" value="BURPS1710b_A0147"/>
</dbReference>
<dbReference type="KEGG" id="bpm:BURPS1710b_A0147"/>
<feature type="compositionally biased region" description="Basic residues" evidence="2">
    <location>
        <begin position="23"/>
        <end position="32"/>
    </location>
</feature>
<dbReference type="Proteomes" id="UP000002700">
    <property type="component" value="Chromosome II"/>
</dbReference>
<accession>Q3JM97</accession>
<reference evidence="3 4" key="1">
    <citation type="submission" date="2005-09" db="EMBL/GenBank/DDBJ databases">
        <authorList>
            <person name="Woods D.E."/>
            <person name="Nierman W.C."/>
        </authorList>
    </citation>
    <scope>NUCLEOTIDE SEQUENCE [LARGE SCALE GENOMIC DNA]</scope>
    <source>
        <strain evidence="3 4">1710b</strain>
    </source>
</reference>
<evidence type="ECO:0000256" key="2">
    <source>
        <dbReference type="SAM" id="MobiDB-lite"/>
    </source>
</evidence>
<dbReference type="GO" id="GO:0016706">
    <property type="term" value="F:2-oxoglutarate-dependent dioxygenase activity"/>
    <property type="evidence" value="ECO:0007669"/>
    <property type="project" value="UniProtKB-ARBA"/>
</dbReference>
<organism evidence="3 4">
    <name type="scientific">Burkholderia pseudomallei (strain 1710b)</name>
    <dbReference type="NCBI Taxonomy" id="320372"/>
    <lineage>
        <taxon>Bacteria</taxon>
        <taxon>Pseudomonadati</taxon>
        <taxon>Pseudomonadota</taxon>
        <taxon>Betaproteobacteria</taxon>
        <taxon>Burkholderiales</taxon>
        <taxon>Burkholderiaceae</taxon>
        <taxon>Burkholderia</taxon>
        <taxon>pseudomallei group</taxon>
    </lineage>
</organism>
<proteinExistence type="predicted"/>
<gene>
    <name evidence="3" type="primary">syrB2</name>
    <name evidence="3" type="ordered locus">BURPS1710b_A0147</name>
</gene>
<evidence type="ECO:0000256" key="1">
    <source>
        <dbReference type="ARBA" id="ARBA00001954"/>
    </source>
</evidence>
<evidence type="ECO:0000313" key="4">
    <source>
        <dbReference type="Proteomes" id="UP000002700"/>
    </source>
</evidence>
<feature type="region of interest" description="Disordered" evidence="2">
    <location>
        <begin position="1"/>
        <end position="37"/>
    </location>
</feature>
<dbReference type="HOGENOM" id="CLU_048953_9_0_4"/>
<sequence>MTSDAAQRRAAACPRVAPAPAARHAHERKHKHEQAERATTRIQRNNTMSQFKLTPDEIARFREQGYIGPFKLYSEDEARERYRQIRAQLFDREYAIYELPPNSPIANYDRHLDVNLLSEHIMRAEIVHKLNAILGPDLICWRSEMFPKYPGDEGTDWHQADTFAHASGKPQVVWPGDGRFGGAVTVWTAFTDCDEENGCLRFMPGTHEEMFYDESKKMTFDPSNINALEKDGIKRGFFGYDYRSLQKDPDWKPDERNAVSIKMKPGEFVIFWSTLMHSSFPNSTKDRTRLGYACRYVPAAVQIYPDTDTVSEYGSEVKLDKYGVVLVSGEDGFRHNRRVERNARGVPFVRHAGA</sequence>
<dbReference type="InterPro" id="IPR010092">
    <property type="entry name" value="Chlorin_enz"/>
</dbReference>
<dbReference type="Gene3D" id="2.60.120.620">
    <property type="entry name" value="q2cbj1_9rhob like domain"/>
    <property type="match status" value="1"/>
</dbReference>
<dbReference type="PANTHER" id="PTHR20883:SF48">
    <property type="entry name" value="ECTOINE DIOXYGENASE"/>
    <property type="match status" value="1"/>
</dbReference>
<dbReference type="InterPro" id="IPR008775">
    <property type="entry name" value="Phytyl_CoA_dOase-like"/>
</dbReference>
<dbReference type="NCBIfam" id="TIGR01762">
    <property type="entry name" value="chlorin-enz"/>
    <property type="match status" value="1"/>
</dbReference>
<evidence type="ECO:0000313" key="3">
    <source>
        <dbReference type="EMBL" id="ABA51993.1"/>
    </source>
</evidence>
<name>Q3JM97_BURP1</name>
<dbReference type="GO" id="GO:0005506">
    <property type="term" value="F:iron ion binding"/>
    <property type="evidence" value="ECO:0007669"/>
    <property type="project" value="UniProtKB-ARBA"/>
</dbReference>
<dbReference type="Pfam" id="PF05721">
    <property type="entry name" value="PhyH"/>
    <property type="match status" value="1"/>
</dbReference>
<comment type="cofactor">
    <cofactor evidence="1">
        <name>Fe(2+)</name>
        <dbReference type="ChEBI" id="CHEBI:29033"/>
    </cofactor>
</comment>
<dbReference type="EMBL" id="CP000125">
    <property type="protein sequence ID" value="ABA51993.1"/>
    <property type="molecule type" value="Genomic_DNA"/>
</dbReference>
<dbReference type="AlphaFoldDB" id="Q3JM97"/>
<dbReference type="PANTHER" id="PTHR20883">
    <property type="entry name" value="PHYTANOYL-COA DIOXYGENASE DOMAIN CONTAINING 1"/>
    <property type="match status" value="1"/>
</dbReference>
<feature type="compositionally biased region" description="Low complexity" evidence="2">
    <location>
        <begin position="8"/>
        <end position="22"/>
    </location>
</feature>